<comment type="caution">
    <text evidence="2">The sequence shown here is derived from an EMBL/GenBank/DDBJ whole genome shotgun (WGS) entry which is preliminary data.</text>
</comment>
<dbReference type="OrthoDB" id="672028at2"/>
<evidence type="ECO:0000313" key="2">
    <source>
        <dbReference type="EMBL" id="RJG47768.1"/>
    </source>
</evidence>
<name>A0A418YFC1_9GAMM</name>
<feature type="domain" description="T6SS immunity protein Tdi1 C-terminal" evidence="1">
    <location>
        <begin position="52"/>
        <end position="124"/>
    </location>
</feature>
<organism evidence="2 3">
    <name type="scientific">Motilimonas pumila</name>
    <dbReference type="NCBI Taxonomy" id="2303987"/>
    <lineage>
        <taxon>Bacteria</taxon>
        <taxon>Pseudomonadati</taxon>
        <taxon>Pseudomonadota</taxon>
        <taxon>Gammaproteobacteria</taxon>
        <taxon>Alteromonadales</taxon>
        <taxon>Alteromonadales genera incertae sedis</taxon>
        <taxon>Motilimonas</taxon>
    </lineage>
</organism>
<reference evidence="2 3" key="1">
    <citation type="submission" date="2018-09" db="EMBL/GenBank/DDBJ databases">
        <authorList>
            <person name="Wang F."/>
        </authorList>
    </citation>
    <scope>NUCLEOTIDE SEQUENCE [LARGE SCALE GENOMIC DNA]</scope>
    <source>
        <strain evidence="2 3">PLHSC7-2</strain>
    </source>
</reference>
<reference evidence="2 3" key="2">
    <citation type="submission" date="2019-01" db="EMBL/GenBank/DDBJ databases">
        <title>Motilimonas pumilus sp. nov., isolated from the gut of sea cucumber (Apostichopus japonicus).</title>
        <authorList>
            <person name="Wang F.-Q."/>
            <person name="Ren L.-H."/>
            <person name="Lin Y.-W."/>
            <person name="Sun G.-H."/>
            <person name="Du Z.-J."/>
            <person name="Zhao J.-X."/>
            <person name="Liu X.-J."/>
            <person name="Liu L.-J."/>
        </authorList>
    </citation>
    <scope>NUCLEOTIDE SEQUENCE [LARGE SCALE GENOMIC DNA]</scope>
    <source>
        <strain evidence="2 3">PLHSC7-2</strain>
    </source>
</reference>
<dbReference type="InterPro" id="IPR015002">
    <property type="entry name" value="T6SS_Tdi1_C"/>
</dbReference>
<keyword evidence="3" id="KW-1185">Reference proteome</keyword>
<sequence length="143" mass="16005">MLEAIKDAWLWTGLEPVEVVVENKFGNVVVRDVDDKFWRICPEEAELTLIAQTRSQLNALWQDEDFRLDWLMLGLVHQAEQTLGALPVGKKYCLKTPGVLGGEYVVDNLGVISFEELIRFSGHLAQQLDGIADGSNIELALIP</sequence>
<evidence type="ECO:0000259" key="1">
    <source>
        <dbReference type="Pfam" id="PF08906"/>
    </source>
</evidence>
<protein>
    <submittedName>
        <fullName evidence="2">DUF1851 domain-containing protein</fullName>
    </submittedName>
</protein>
<dbReference type="Pfam" id="PF08906">
    <property type="entry name" value="T6SS_Tdi1_C"/>
    <property type="match status" value="1"/>
</dbReference>
<evidence type="ECO:0000313" key="3">
    <source>
        <dbReference type="Proteomes" id="UP000283255"/>
    </source>
</evidence>
<dbReference type="RefSeq" id="WP_119910652.1">
    <property type="nucleotide sequence ID" value="NZ_QZCH01000011.1"/>
</dbReference>
<proteinExistence type="predicted"/>
<accession>A0A418YFC1</accession>
<dbReference type="AlphaFoldDB" id="A0A418YFC1"/>
<gene>
    <name evidence="2" type="ORF">D1Z90_10235</name>
</gene>
<dbReference type="EMBL" id="QZCH01000011">
    <property type="protein sequence ID" value="RJG47768.1"/>
    <property type="molecule type" value="Genomic_DNA"/>
</dbReference>
<dbReference type="Proteomes" id="UP000283255">
    <property type="component" value="Unassembled WGS sequence"/>
</dbReference>